<evidence type="ECO:0000256" key="7">
    <source>
        <dbReference type="ARBA" id="ARBA00023157"/>
    </source>
</evidence>
<dbReference type="PRINTS" id="PR00237">
    <property type="entry name" value="GPCRRHODOPSN"/>
</dbReference>
<dbReference type="AlphaFoldDB" id="A0A6P8IEN7"/>
<keyword evidence="5" id="KW-0297">G-protein coupled receptor</keyword>
<keyword evidence="2" id="KW-1003">Cell membrane</keyword>
<dbReference type="Proteomes" id="UP000515163">
    <property type="component" value="Unplaced"/>
</dbReference>
<feature type="transmembrane region" description="Helical" evidence="11">
    <location>
        <begin position="256"/>
        <end position="276"/>
    </location>
</feature>
<feature type="transmembrane region" description="Helical" evidence="11">
    <location>
        <begin position="42"/>
        <end position="68"/>
    </location>
</feature>
<feature type="domain" description="G-protein coupled receptors family 1 profile" evidence="12">
    <location>
        <begin position="22"/>
        <end position="273"/>
    </location>
</feature>
<dbReference type="InterPro" id="IPR000276">
    <property type="entry name" value="GPCR_Rhodpsn"/>
</dbReference>
<dbReference type="PANTHER" id="PTHR45695">
    <property type="entry name" value="LEUCOKININ RECEPTOR-RELATED"/>
    <property type="match status" value="1"/>
</dbReference>
<dbReference type="InParanoid" id="A0A6P8IEN7"/>
<proteinExistence type="predicted"/>
<accession>A0A6P8IEN7</accession>
<dbReference type="Gene3D" id="1.20.1070.10">
    <property type="entry name" value="Rhodopsin 7-helix transmembrane proteins"/>
    <property type="match status" value="1"/>
</dbReference>
<keyword evidence="7" id="KW-1015">Disulfide bond</keyword>
<evidence type="ECO:0000259" key="12">
    <source>
        <dbReference type="PROSITE" id="PS50262"/>
    </source>
</evidence>
<feature type="transmembrane region" description="Helical" evidence="11">
    <location>
        <begin position="170"/>
        <end position="188"/>
    </location>
</feature>
<dbReference type="GO" id="GO:0005886">
    <property type="term" value="C:plasma membrane"/>
    <property type="evidence" value="ECO:0007669"/>
    <property type="project" value="UniProtKB-SubCell"/>
</dbReference>
<keyword evidence="9" id="KW-0325">Glycoprotein</keyword>
<feature type="transmembrane region" description="Helical" evidence="11">
    <location>
        <begin position="122"/>
        <end position="142"/>
    </location>
</feature>
<keyword evidence="3 11" id="KW-0812">Transmembrane</keyword>
<evidence type="ECO:0000256" key="5">
    <source>
        <dbReference type="ARBA" id="ARBA00023040"/>
    </source>
</evidence>
<dbReference type="OrthoDB" id="8881832at2759"/>
<dbReference type="PANTHER" id="PTHR45695:SF23">
    <property type="entry name" value="GALANIN-LIKE G-PROTEIN COUPLED RECEPTOR NPR-9"/>
    <property type="match status" value="1"/>
</dbReference>
<feature type="transmembrane region" description="Helical" evidence="11">
    <location>
        <begin position="219"/>
        <end position="236"/>
    </location>
</feature>
<evidence type="ECO:0000256" key="11">
    <source>
        <dbReference type="SAM" id="Phobius"/>
    </source>
</evidence>
<evidence type="ECO:0000256" key="3">
    <source>
        <dbReference type="ARBA" id="ARBA00022692"/>
    </source>
</evidence>
<dbReference type="GO" id="GO:0004930">
    <property type="term" value="F:G protein-coupled receptor activity"/>
    <property type="evidence" value="ECO:0007669"/>
    <property type="project" value="UniProtKB-KW"/>
</dbReference>
<dbReference type="KEGG" id="aten:116299896"/>
<keyword evidence="13" id="KW-1185">Reference proteome</keyword>
<reference evidence="14" key="1">
    <citation type="submission" date="2025-08" db="UniProtKB">
        <authorList>
            <consortium name="RefSeq"/>
        </authorList>
    </citation>
    <scope>IDENTIFICATION</scope>
    <source>
        <tissue evidence="14">Tentacle</tissue>
    </source>
</reference>
<evidence type="ECO:0000256" key="9">
    <source>
        <dbReference type="ARBA" id="ARBA00023180"/>
    </source>
</evidence>
<dbReference type="RefSeq" id="XP_031564475.1">
    <property type="nucleotide sequence ID" value="XM_031708615.1"/>
</dbReference>
<evidence type="ECO:0000256" key="1">
    <source>
        <dbReference type="ARBA" id="ARBA00004651"/>
    </source>
</evidence>
<dbReference type="CDD" id="cd00637">
    <property type="entry name" value="7tm_classA_rhodopsin-like"/>
    <property type="match status" value="1"/>
</dbReference>
<evidence type="ECO:0000313" key="14">
    <source>
        <dbReference type="RefSeq" id="XP_031564475.1"/>
    </source>
</evidence>
<evidence type="ECO:0000256" key="10">
    <source>
        <dbReference type="ARBA" id="ARBA00023224"/>
    </source>
</evidence>
<evidence type="ECO:0000256" key="8">
    <source>
        <dbReference type="ARBA" id="ARBA00023170"/>
    </source>
</evidence>
<keyword evidence="4 11" id="KW-1133">Transmembrane helix</keyword>
<gene>
    <name evidence="14" type="primary">LOC116299896</name>
</gene>
<keyword evidence="6 11" id="KW-0472">Membrane</keyword>
<feature type="transmembrane region" description="Helical" evidence="11">
    <location>
        <begin position="6"/>
        <end position="30"/>
    </location>
</feature>
<name>A0A6P8IEN7_ACTTE</name>
<keyword evidence="8" id="KW-0675">Receptor</keyword>
<protein>
    <submittedName>
        <fullName evidence="14">Galanin receptor type 2-like</fullName>
    </submittedName>
</protein>
<dbReference type="Pfam" id="PF00001">
    <property type="entry name" value="7tm_1"/>
    <property type="match status" value="1"/>
</dbReference>
<comment type="subcellular location">
    <subcellularLocation>
        <location evidence="1">Cell membrane</location>
        <topology evidence="1">Multi-pass membrane protein</topology>
    </subcellularLocation>
</comment>
<dbReference type="SUPFAM" id="SSF81321">
    <property type="entry name" value="Family A G protein-coupled receptor-like"/>
    <property type="match status" value="1"/>
</dbReference>
<dbReference type="InterPro" id="IPR017452">
    <property type="entry name" value="GPCR_Rhodpsn_7TM"/>
</dbReference>
<organism evidence="13 14">
    <name type="scientific">Actinia tenebrosa</name>
    <name type="common">Australian red waratah sea anemone</name>
    <dbReference type="NCBI Taxonomy" id="6105"/>
    <lineage>
        <taxon>Eukaryota</taxon>
        <taxon>Metazoa</taxon>
        <taxon>Cnidaria</taxon>
        <taxon>Anthozoa</taxon>
        <taxon>Hexacorallia</taxon>
        <taxon>Actiniaria</taxon>
        <taxon>Actiniidae</taxon>
        <taxon>Actinia</taxon>
    </lineage>
</organism>
<dbReference type="PROSITE" id="PS50262">
    <property type="entry name" value="G_PROTEIN_RECEP_F1_2"/>
    <property type="match status" value="1"/>
</dbReference>
<dbReference type="GeneID" id="116299896"/>
<sequence length="326" mass="37723">MKVEVLFFIPFLWFLLLVSFIGNLFVLVIILRSKSLRRKPSIIYIINGAASNLLFVAIIGVSVMFLVLNTDISSNWYCSIYDSYFYLNAFIITSTITVIALDKYFAIFKPFYYRQHSTTRNALIITIISWFIAGFFSTPKFITVFSEHGSRLCQRDLMTVRRTIELVSEIIHLVLVFLIPIIVTFVVYGRLVHRLWFSNQDSQRTDIALLKSRRKLTKLSITVTILFLLCWVPHTVETIWWCLGFERRYIVELLKLYASLFVFLYSAISPVIYTFYNEATLQAARRMICCSVCCKGSGLNSRNIQVTPVENGVLRLDVRQAEIAES</sequence>
<feature type="transmembrane region" description="Helical" evidence="11">
    <location>
        <begin position="83"/>
        <end position="101"/>
    </location>
</feature>
<evidence type="ECO:0000256" key="4">
    <source>
        <dbReference type="ARBA" id="ARBA00022989"/>
    </source>
</evidence>
<evidence type="ECO:0000313" key="13">
    <source>
        <dbReference type="Proteomes" id="UP000515163"/>
    </source>
</evidence>
<evidence type="ECO:0000256" key="2">
    <source>
        <dbReference type="ARBA" id="ARBA00022475"/>
    </source>
</evidence>
<evidence type="ECO:0000256" key="6">
    <source>
        <dbReference type="ARBA" id="ARBA00023136"/>
    </source>
</evidence>
<keyword evidence="10" id="KW-0807">Transducer</keyword>